<evidence type="ECO:0000256" key="6">
    <source>
        <dbReference type="SAM" id="Phobius"/>
    </source>
</evidence>
<feature type="domain" description="Major facilitator superfamily (MFS) profile" evidence="7">
    <location>
        <begin position="20"/>
        <end position="431"/>
    </location>
</feature>
<accession>A0A3N4M623</accession>
<dbReference type="InParanoid" id="A0A3N4M623"/>
<feature type="transmembrane region" description="Helical" evidence="6">
    <location>
        <begin position="313"/>
        <end position="330"/>
    </location>
</feature>
<feature type="transmembrane region" description="Helical" evidence="6">
    <location>
        <begin position="58"/>
        <end position="79"/>
    </location>
</feature>
<feature type="transmembrane region" description="Helical" evidence="6">
    <location>
        <begin position="181"/>
        <end position="201"/>
    </location>
</feature>
<dbReference type="InterPro" id="IPR020846">
    <property type="entry name" value="MFS_dom"/>
</dbReference>
<feature type="transmembrane region" description="Helical" evidence="6">
    <location>
        <begin position="148"/>
        <end position="169"/>
    </location>
</feature>
<proteinExistence type="predicted"/>
<dbReference type="SUPFAM" id="SSF103473">
    <property type="entry name" value="MFS general substrate transporter"/>
    <property type="match status" value="1"/>
</dbReference>
<sequence length="451" mass="49473">MPPLTPEEQVHLLRKVDWQLLPIITLMYLMSFLDRTSIGNAKIANMDKELGLSPGQYNIALSILFVSYCSFEIPSNIILKKLKPSVWLPSICLAWGILTVCNGFVQNFGSLVVVRLLLGFMEAGLFPGVNFLLTVWYPRHAVVFRFTLFFSAASLSGAFGGLIARGLVAADGAGGLSGWRWIFIIEGLITIIVSFLGYFLIQDSPATSRFLSPEDSAALQALLKRDSLNESEEFDWAEVRAAFCDWKVYLSGIICLGIALPAFSFALFLPSIINSGLGFEAADSQLMTVPPYATAFIFTIGAGWYSDRKESRGLPLLLFIVICMVGYILQLTLSQHQQGVKYFATFLCAIGLFAAGINIPWLGNNLRGHTRRAVGGAVQITTGQLGGVAAAYIYRAPNAPGYFLGHGMALGFLTMAAVGTVLQLWLLRRENSKLDKEEKEGVVKDSFRYTL</sequence>
<dbReference type="EMBL" id="ML121528">
    <property type="protein sequence ID" value="RPB29199.1"/>
    <property type="molecule type" value="Genomic_DNA"/>
</dbReference>
<organism evidence="8 9">
    <name type="scientific">Terfezia boudieri ATCC MYA-4762</name>
    <dbReference type="NCBI Taxonomy" id="1051890"/>
    <lineage>
        <taxon>Eukaryota</taxon>
        <taxon>Fungi</taxon>
        <taxon>Dikarya</taxon>
        <taxon>Ascomycota</taxon>
        <taxon>Pezizomycotina</taxon>
        <taxon>Pezizomycetes</taxon>
        <taxon>Pezizales</taxon>
        <taxon>Pezizaceae</taxon>
        <taxon>Terfezia</taxon>
    </lineage>
</organism>
<keyword evidence="5 6" id="KW-0472">Membrane</keyword>
<dbReference type="AlphaFoldDB" id="A0A3N4M623"/>
<dbReference type="Pfam" id="PF07690">
    <property type="entry name" value="MFS_1"/>
    <property type="match status" value="1"/>
</dbReference>
<protein>
    <submittedName>
        <fullName evidence="8">MFS general substrate transporter</fullName>
    </submittedName>
</protein>
<dbReference type="Proteomes" id="UP000267821">
    <property type="component" value="Unassembled WGS sequence"/>
</dbReference>
<evidence type="ECO:0000256" key="4">
    <source>
        <dbReference type="ARBA" id="ARBA00022989"/>
    </source>
</evidence>
<dbReference type="OrthoDB" id="2985014at2759"/>
<gene>
    <name evidence="8" type="ORF">L211DRAFT_777219</name>
</gene>
<keyword evidence="3 6" id="KW-0812">Transmembrane</keyword>
<dbReference type="PANTHER" id="PTHR43791">
    <property type="entry name" value="PERMEASE-RELATED"/>
    <property type="match status" value="1"/>
</dbReference>
<evidence type="ECO:0000256" key="1">
    <source>
        <dbReference type="ARBA" id="ARBA00004141"/>
    </source>
</evidence>
<evidence type="ECO:0000256" key="5">
    <source>
        <dbReference type="ARBA" id="ARBA00023136"/>
    </source>
</evidence>
<keyword evidence="2" id="KW-0813">Transport</keyword>
<dbReference type="Gene3D" id="1.20.1250.20">
    <property type="entry name" value="MFS general substrate transporter like domains"/>
    <property type="match status" value="2"/>
</dbReference>
<reference evidence="8 9" key="1">
    <citation type="journal article" date="2018" name="Nat. Ecol. Evol.">
        <title>Pezizomycetes genomes reveal the molecular basis of ectomycorrhizal truffle lifestyle.</title>
        <authorList>
            <person name="Murat C."/>
            <person name="Payen T."/>
            <person name="Noel B."/>
            <person name="Kuo A."/>
            <person name="Morin E."/>
            <person name="Chen J."/>
            <person name="Kohler A."/>
            <person name="Krizsan K."/>
            <person name="Balestrini R."/>
            <person name="Da Silva C."/>
            <person name="Montanini B."/>
            <person name="Hainaut M."/>
            <person name="Levati E."/>
            <person name="Barry K.W."/>
            <person name="Belfiori B."/>
            <person name="Cichocki N."/>
            <person name="Clum A."/>
            <person name="Dockter R.B."/>
            <person name="Fauchery L."/>
            <person name="Guy J."/>
            <person name="Iotti M."/>
            <person name="Le Tacon F."/>
            <person name="Lindquist E.A."/>
            <person name="Lipzen A."/>
            <person name="Malagnac F."/>
            <person name="Mello A."/>
            <person name="Molinier V."/>
            <person name="Miyauchi S."/>
            <person name="Poulain J."/>
            <person name="Riccioni C."/>
            <person name="Rubini A."/>
            <person name="Sitrit Y."/>
            <person name="Splivallo R."/>
            <person name="Traeger S."/>
            <person name="Wang M."/>
            <person name="Zifcakova L."/>
            <person name="Wipf D."/>
            <person name="Zambonelli A."/>
            <person name="Paolocci F."/>
            <person name="Nowrousian M."/>
            <person name="Ottonello S."/>
            <person name="Baldrian P."/>
            <person name="Spatafora J.W."/>
            <person name="Henrissat B."/>
            <person name="Nagy L.G."/>
            <person name="Aury J.M."/>
            <person name="Wincker P."/>
            <person name="Grigoriev I.V."/>
            <person name="Bonfante P."/>
            <person name="Martin F.M."/>
        </authorList>
    </citation>
    <scope>NUCLEOTIDE SEQUENCE [LARGE SCALE GENOMIC DNA]</scope>
    <source>
        <strain evidence="8 9">ATCC MYA-4762</strain>
    </source>
</reference>
<name>A0A3N4M623_9PEZI</name>
<dbReference type="InterPro" id="IPR036259">
    <property type="entry name" value="MFS_trans_sf"/>
</dbReference>
<dbReference type="PANTHER" id="PTHR43791:SF22">
    <property type="entry name" value="TRANSPORTER, PUTATIVE (AFU_ORTHOLOGUE AFUA_6G11320)-RELATED"/>
    <property type="match status" value="1"/>
</dbReference>
<feature type="transmembrane region" description="Helical" evidence="6">
    <location>
        <begin position="342"/>
        <end position="361"/>
    </location>
</feature>
<feature type="transmembrane region" description="Helical" evidence="6">
    <location>
        <begin position="373"/>
        <end position="394"/>
    </location>
</feature>
<feature type="transmembrane region" description="Helical" evidence="6">
    <location>
        <begin position="406"/>
        <end position="427"/>
    </location>
</feature>
<dbReference type="InterPro" id="IPR011701">
    <property type="entry name" value="MFS"/>
</dbReference>
<feature type="transmembrane region" description="Helical" evidence="6">
    <location>
        <begin position="289"/>
        <end position="306"/>
    </location>
</feature>
<feature type="transmembrane region" description="Helical" evidence="6">
    <location>
        <begin position="111"/>
        <end position="136"/>
    </location>
</feature>
<evidence type="ECO:0000256" key="2">
    <source>
        <dbReference type="ARBA" id="ARBA00022448"/>
    </source>
</evidence>
<dbReference type="PROSITE" id="PS50850">
    <property type="entry name" value="MFS"/>
    <property type="match status" value="1"/>
</dbReference>
<dbReference type="FunFam" id="1.20.1250.20:FF:000034">
    <property type="entry name" value="MFS general substrate transporter"/>
    <property type="match status" value="1"/>
</dbReference>
<dbReference type="FunFam" id="1.20.1250.20:FF:000068">
    <property type="entry name" value="MFS general substrate transporter"/>
    <property type="match status" value="1"/>
</dbReference>
<keyword evidence="9" id="KW-1185">Reference proteome</keyword>
<dbReference type="GO" id="GO:0016020">
    <property type="term" value="C:membrane"/>
    <property type="evidence" value="ECO:0007669"/>
    <property type="project" value="UniProtKB-SubCell"/>
</dbReference>
<feature type="transmembrane region" description="Helical" evidence="6">
    <location>
        <begin position="86"/>
        <end position="105"/>
    </location>
</feature>
<dbReference type="FunCoup" id="A0A3N4M623">
    <property type="interactions" value="145"/>
</dbReference>
<evidence type="ECO:0000256" key="3">
    <source>
        <dbReference type="ARBA" id="ARBA00022692"/>
    </source>
</evidence>
<dbReference type="STRING" id="1051890.A0A3N4M623"/>
<evidence type="ECO:0000259" key="7">
    <source>
        <dbReference type="PROSITE" id="PS50850"/>
    </source>
</evidence>
<evidence type="ECO:0000313" key="9">
    <source>
        <dbReference type="Proteomes" id="UP000267821"/>
    </source>
</evidence>
<keyword evidence="4 6" id="KW-1133">Transmembrane helix</keyword>
<evidence type="ECO:0000313" key="8">
    <source>
        <dbReference type="EMBL" id="RPB29199.1"/>
    </source>
</evidence>
<feature type="transmembrane region" description="Helical" evidence="6">
    <location>
        <begin position="248"/>
        <end position="269"/>
    </location>
</feature>
<dbReference type="GO" id="GO:0022857">
    <property type="term" value="F:transmembrane transporter activity"/>
    <property type="evidence" value="ECO:0007669"/>
    <property type="project" value="InterPro"/>
</dbReference>
<comment type="subcellular location">
    <subcellularLocation>
        <location evidence="1">Membrane</location>
        <topology evidence="1">Multi-pass membrane protein</topology>
    </subcellularLocation>
</comment>